<feature type="region of interest" description="Disordered" evidence="11">
    <location>
        <begin position="72"/>
        <end position="111"/>
    </location>
</feature>
<keyword evidence="6" id="KW-0747">Spliceosome</keyword>
<protein>
    <recommendedName>
        <fullName evidence="9">U5 small nuclear ribonucleoprotein TSSC4</fullName>
    </recommendedName>
</protein>
<dbReference type="Proteomes" id="UP000694867">
    <property type="component" value="Unplaced"/>
</dbReference>
<keyword evidence="4" id="KW-0963">Cytoplasm</keyword>
<evidence type="ECO:0000256" key="5">
    <source>
        <dbReference type="ARBA" id="ARBA00022664"/>
    </source>
</evidence>
<evidence type="ECO:0000256" key="1">
    <source>
        <dbReference type="ARBA" id="ARBA00004123"/>
    </source>
</evidence>
<feature type="region of interest" description="Disordered" evidence="11">
    <location>
        <begin position="172"/>
        <end position="211"/>
    </location>
</feature>
<evidence type="ECO:0000256" key="8">
    <source>
        <dbReference type="ARBA" id="ARBA00023242"/>
    </source>
</evidence>
<evidence type="ECO:0000313" key="12">
    <source>
        <dbReference type="Proteomes" id="UP000694867"/>
    </source>
</evidence>
<comment type="subcellular location">
    <subcellularLocation>
        <location evidence="2">Cytoplasm</location>
    </subcellularLocation>
    <subcellularLocation>
        <location evidence="1">Nucleus</location>
    </subcellularLocation>
</comment>
<comment type="function">
    <text evidence="10">Protein associated with the U5 snRNP, during its maturation and its post-splicing recycling and which is required for spliceosomal tri-snRNP complex assembly in the nucleus. Has a molecular sequestering activity and transiently hinders SNRNP200 binding sites for constitutive splicing factors that intervene later during the assembly of the spliceosome and splicing. Together with its molecular sequestering activity, may also function as a molecular adapter and placeholder, coordinating the assembly of the U5 snRNP and its association with the U4/U6 di-snRNP.</text>
</comment>
<name>A0AAJ6QVV1_9ACAR</name>
<dbReference type="PANTHER" id="PTHR13445">
    <property type="entry name" value="TUMOR SUPPRESSING SUBTRANSFERABLE CANDIDATE 4 TSSC4"/>
    <property type="match status" value="1"/>
</dbReference>
<dbReference type="InterPro" id="IPR029338">
    <property type="entry name" value="TSSC4"/>
</dbReference>
<feature type="region of interest" description="Disordered" evidence="11">
    <location>
        <begin position="34"/>
        <end position="58"/>
    </location>
</feature>
<dbReference type="Pfam" id="PF15264">
    <property type="entry name" value="TSSC4"/>
    <property type="match status" value="1"/>
</dbReference>
<keyword evidence="12" id="KW-1185">Reference proteome</keyword>
<evidence type="ECO:0000256" key="6">
    <source>
        <dbReference type="ARBA" id="ARBA00022728"/>
    </source>
</evidence>
<dbReference type="RefSeq" id="XP_003745553.1">
    <property type="nucleotide sequence ID" value="XM_003745505.2"/>
</dbReference>
<evidence type="ECO:0000256" key="2">
    <source>
        <dbReference type="ARBA" id="ARBA00004496"/>
    </source>
</evidence>
<feature type="compositionally biased region" description="Basic and acidic residues" evidence="11">
    <location>
        <begin position="285"/>
        <end position="294"/>
    </location>
</feature>
<dbReference type="GeneID" id="100901783"/>
<feature type="compositionally biased region" description="Polar residues" evidence="11">
    <location>
        <begin position="193"/>
        <end position="211"/>
    </location>
</feature>
<dbReference type="AlphaFoldDB" id="A0AAJ6QVV1"/>
<comment type="similarity">
    <text evidence="3">Belongs to the TSSC4 family.</text>
</comment>
<accession>A0AAJ6QVV1</accession>
<keyword evidence="7" id="KW-0508">mRNA splicing</keyword>
<dbReference type="GO" id="GO:0008380">
    <property type="term" value="P:RNA splicing"/>
    <property type="evidence" value="ECO:0007669"/>
    <property type="project" value="UniProtKB-KW"/>
</dbReference>
<evidence type="ECO:0000256" key="11">
    <source>
        <dbReference type="SAM" id="MobiDB-lite"/>
    </source>
</evidence>
<dbReference type="GO" id="GO:0006397">
    <property type="term" value="P:mRNA processing"/>
    <property type="evidence" value="ECO:0007669"/>
    <property type="project" value="UniProtKB-KW"/>
</dbReference>
<evidence type="ECO:0000256" key="4">
    <source>
        <dbReference type="ARBA" id="ARBA00022490"/>
    </source>
</evidence>
<sequence length="308" mass="34512">MNSKTPDFKLDAPPEFSAKIASIFAQLGDIEKKRNESLQSRDHGASNVQKEDPAVLRDEEFAIPRSKLQLDRRNSFSPSASACLRRKPPFEFRRPKIPPPSRPRVPDHKLHPEKWTKYSLASVDDSHMSDGANTAAALAYLRQQERKSQGQALWDEDAQLLDLRAKVMFHGKKKTNERLRPKFLLSDQPGASDMQQQNNEAGADTNRTNFGTKVRTLVEKRANDNRKIALSHLQDMDDGDGDDVEMKSDENASKSAADRISDQGCSDANSDGKPKPKKFKRAVRQRSETDHPSEDVVPAGDEEAHKGC</sequence>
<feature type="compositionally biased region" description="Basic residues" evidence="11">
    <location>
        <begin position="275"/>
        <end position="284"/>
    </location>
</feature>
<proteinExistence type="inferred from homology"/>
<reference evidence="13" key="1">
    <citation type="submission" date="2025-08" db="UniProtKB">
        <authorList>
            <consortium name="RefSeq"/>
        </authorList>
    </citation>
    <scope>IDENTIFICATION</scope>
</reference>
<evidence type="ECO:0000256" key="7">
    <source>
        <dbReference type="ARBA" id="ARBA00023187"/>
    </source>
</evidence>
<feature type="region of interest" description="Disordered" evidence="11">
    <location>
        <begin position="228"/>
        <end position="308"/>
    </location>
</feature>
<dbReference type="KEGG" id="goe:100901783"/>
<organism evidence="12 13">
    <name type="scientific">Galendromus occidentalis</name>
    <name type="common">western predatory mite</name>
    <dbReference type="NCBI Taxonomy" id="34638"/>
    <lineage>
        <taxon>Eukaryota</taxon>
        <taxon>Metazoa</taxon>
        <taxon>Ecdysozoa</taxon>
        <taxon>Arthropoda</taxon>
        <taxon>Chelicerata</taxon>
        <taxon>Arachnida</taxon>
        <taxon>Acari</taxon>
        <taxon>Parasitiformes</taxon>
        <taxon>Mesostigmata</taxon>
        <taxon>Gamasina</taxon>
        <taxon>Phytoseioidea</taxon>
        <taxon>Phytoseiidae</taxon>
        <taxon>Typhlodrominae</taxon>
        <taxon>Galendromus</taxon>
    </lineage>
</organism>
<evidence type="ECO:0000256" key="3">
    <source>
        <dbReference type="ARBA" id="ARBA00010362"/>
    </source>
</evidence>
<dbReference type="GO" id="GO:0005737">
    <property type="term" value="C:cytoplasm"/>
    <property type="evidence" value="ECO:0007669"/>
    <property type="project" value="UniProtKB-SubCell"/>
</dbReference>
<dbReference type="GO" id="GO:0005681">
    <property type="term" value="C:spliceosomal complex"/>
    <property type="evidence" value="ECO:0007669"/>
    <property type="project" value="UniProtKB-KW"/>
</dbReference>
<evidence type="ECO:0000256" key="10">
    <source>
        <dbReference type="ARBA" id="ARBA00045970"/>
    </source>
</evidence>
<keyword evidence="8" id="KW-0539">Nucleus</keyword>
<gene>
    <name evidence="13" type="primary">LOC100901783</name>
</gene>
<feature type="compositionally biased region" description="Basic and acidic residues" evidence="11">
    <location>
        <begin position="244"/>
        <end position="261"/>
    </location>
</feature>
<dbReference type="PANTHER" id="PTHR13445:SF3">
    <property type="entry name" value="U5 SMALL NUCLEAR RIBONUCLEOPROTEIN TSSC4"/>
    <property type="match status" value="1"/>
</dbReference>
<keyword evidence="5" id="KW-0507">mRNA processing</keyword>
<evidence type="ECO:0000313" key="13">
    <source>
        <dbReference type="RefSeq" id="XP_003745553.1"/>
    </source>
</evidence>
<evidence type="ECO:0000256" key="9">
    <source>
        <dbReference type="ARBA" id="ARBA00035304"/>
    </source>
</evidence>